<feature type="binding site" evidence="6">
    <location>
        <begin position="212"/>
        <end position="215"/>
    </location>
    <ligand>
        <name>substrate</name>
    </ligand>
</feature>
<feature type="active site" description="Acyl-ester intermediate" evidence="5">
    <location>
        <position position="215"/>
    </location>
</feature>
<dbReference type="EC" id="3.5.1.4" evidence="3"/>
<name>A0A8H5M6X8_9AGAR</name>
<feature type="domain" description="Amidase" evidence="7">
    <location>
        <begin position="61"/>
        <end position="553"/>
    </location>
</feature>
<organism evidence="8 9">
    <name type="scientific">Tricholomella constricta</name>
    <dbReference type="NCBI Taxonomy" id="117010"/>
    <lineage>
        <taxon>Eukaryota</taxon>
        <taxon>Fungi</taxon>
        <taxon>Dikarya</taxon>
        <taxon>Basidiomycota</taxon>
        <taxon>Agaricomycotina</taxon>
        <taxon>Agaricomycetes</taxon>
        <taxon>Agaricomycetidae</taxon>
        <taxon>Agaricales</taxon>
        <taxon>Tricholomatineae</taxon>
        <taxon>Lyophyllaceae</taxon>
        <taxon>Tricholomella</taxon>
    </lineage>
</organism>
<dbReference type="OrthoDB" id="6428749at2759"/>
<dbReference type="AlphaFoldDB" id="A0A8H5M6X8"/>
<feature type="active site" description="Charge relay system" evidence="5">
    <location>
        <position position="116"/>
    </location>
</feature>
<dbReference type="GO" id="GO:0004040">
    <property type="term" value="F:amidase activity"/>
    <property type="evidence" value="ECO:0007669"/>
    <property type="project" value="UniProtKB-EC"/>
</dbReference>
<comment type="catalytic activity">
    <reaction evidence="1">
        <text>a monocarboxylic acid amide + H2O = a monocarboxylate + NH4(+)</text>
        <dbReference type="Rhea" id="RHEA:12020"/>
        <dbReference type="ChEBI" id="CHEBI:15377"/>
        <dbReference type="ChEBI" id="CHEBI:28938"/>
        <dbReference type="ChEBI" id="CHEBI:35757"/>
        <dbReference type="ChEBI" id="CHEBI:83628"/>
        <dbReference type="EC" id="3.5.1.4"/>
    </reaction>
</comment>
<dbReference type="InterPro" id="IPR023631">
    <property type="entry name" value="Amidase_dom"/>
</dbReference>
<evidence type="ECO:0000256" key="5">
    <source>
        <dbReference type="PIRSR" id="PIRSR001221-1"/>
    </source>
</evidence>
<dbReference type="FunFam" id="3.90.1300.10:FF:000003">
    <property type="entry name" value="Amidase signature enzyme"/>
    <property type="match status" value="1"/>
</dbReference>
<comment type="similarity">
    <text evidence="2">Belongs to the amidase family.</text>
</comment>
<protein>
    <recommendedName>
        <fullName evidence="3">amidase</fullName>
        <ecNumber evidence="3">3.5.1.4</ecNumber>
    </recommendedName>
</protein>
<evidence type="ECO:0000313" key="8">
    <source>
        <dbReference type="EMBL" id="KAF5383525.1"/>
    </source>
</evidence>
<keyword evidence="4" id="KW-0378">Hydrolase</keyword>
<dbReference type="EMBL" id="JAACJP010000006">
    <property type="protein sequence ID" value="KAF5383525.1"/>
    <property type="molecule type" value="Genomic_DNA"/>
</dbReference>
<feature type="binding site" evidence="6">
    <location>
        <position position="165"/>
    </location>
    <ligand>
        <name>substrate</name>
    </ligand>
</feature>
<keyword evidence="9" id="KW-1185">Reference proteome</keyword>
<feature type="binding site" evidence="6">
    <location>
        <position position="191"/>
    </location>
    <ligand>
        <name>substrate</name>
    </ligand>
</feature>
<proteinExistence type="inferred from homology"/>
<dbReference type="InterPro" id="IPR036928">
    <property type="entry name" value="AS_sf"/>
</dbReference>
<evidence type="ECO:0000256" key="4">
    <source>
        <dbReference type="ARBA" id="ARBA00022801"/>
    </source>
</evidence>
<feature type="active site" description="Charge relay system" evidence="5">
    <location>
        <position position="191"/>
    </location>
</feature>
<dbReference type="InterPro" id="IPR020556">
    <property type="entry name" value="Amidase_CS"/>
</dbReference>
<dbReference type="SUPFAM" id="SSF75304">
    <property type="entry name" value="Amidase signature (AS) enzymes"/>
    <property type="match status" value="1"/>
</dbReference>
<evidence type="ECO:0000313" key="9">
    <source>
        <dbReference type="Proteomes" id="UP000565441"/>
    </source>
</evidence>
<dbReference type="GO" id="GO:0017064">
    <property type="term" value="F:fatty acid amide hydrolase activity"/>
    <property type="evidence" value="ECO:0007669"/>
    <property type="project" value="TreeGrafter"/>
</dbReference>
<comment type="caution">
    <text evidence="8">The sequence shown here is derived from an EMBL/GenBank/DDBJ whole genome shotgun (WGS) entry which is preliminary data.</text>
</comment>
<reference evidence="8 9" key="1">
    <citation type="journal article" date="2020" name="ISME J.">
        <title>Uncovering the hidden diversity of litter-decomposition mechanisms in mushroom-forming fungi.</title>
        <authorList>
            <person name="Floudas D."/>
            <person name="Bentzer J."/>
            <person name="Ahren D."/>
            <person name="Johansson T."/>
            <person name="Persson P."/>
            <person name="Tunlid A."/>
        </authorList>
    </citation>
    <scope>NUCLEOTIDE SEQUENCE [LARGE SCALE GENOMIC DNA]</scope>
    <source>
        <strain evidence="8 9">CBS 661.87</strain>
    </source>
</reference>
<dbReference type="Proteomes" id="UP000565441">
    <property type="component" value="Unassembled WGS sequence"/>
</dbReference>
<evidence type="ECO:0000256" key="2">
    <source>
        <dbReference type="ARBA" id="ARBA00009199"/>
    </source>
</evidence>
<dbReference type="PROSITE" id="PS00571">
    <property type="entry name" value="AMIDASES"/>
    <property type="match status" value="1"/>
</dbReference>
<dbReference type="Pfam" id="PF01425">
    <property type="entry name" value="Amidase"/>
    <property type="match status" value="1"/>
</dbReference>
<dbReference type="PANTHER" id="PTHR45847:SF6">
    <property type="entry name" value="FATTY ACID AMIDE HYDROLASE"/>
    <property type="match status" value="1"/>
</dbReference>
<dbReference type="PANTHER" id="PTHR45847">
    <property type="entry name" value="FATTY ACID AMIDE HYDROLASE"/>
    <property type="match status" value="1"/>
</dbReference>
<dbReference type="InterPro" id="IPR052096">
    <property type="entry name" value="Endocannabinoid_amidase"/>
</dbReference>
<dbReference type="GO" id="GO:0009062">
    <property type="term" value="P:fatty acid catabolic process"/>
    <property type="evidence" value="ECO:0007669"/>
    <property type="project" value="TreeGrafter"/>
</dbReference>
<sequence>MWPFSPSYLTIVQSKRAHRTLALASASLPSTLSSEHDKFTHATATEIVAHIEKGEWSASQVVEAYITRAAYAQATTNCLTEVMFDWAREQAKELDEEFASTKKLRGPLHGVPTSFKDQFDIIGFDSTIGFTQWVNKPATTNADLVAQFISAGAVLFVKTNVPQTMFAFECSNPLWGRTTNPYNDKYTCGGSSGGEAALLAMDGSAVGIGSDVGGSLRIPAAYCGLYSLKPSVSRISHGGACGPVPGFEGIKTVVGPMGRSIDDLDLVSRLVFGVQGVEQSIPPLPFREANLPSKLRFGYYTSDNYVKASPACKRAVLETVEALQKQGHECIEFNVPGGESSLPPSMPAHAFNIFIGLTAADGYKKMLSHLGPDPKENSLWLVTAGPKLPWFIRNFAAWLLETLFSDGLFANSLRAARVRTVLGYTELVAEREDLIKSFHKQVWEKHSLDGIIAPVQAMPQLPHGGCDNFSGLAAATILYNVLDYPAGCIPVTRVDPVKDQVTDEWKTGPGLGSSLLEGGLYRGKKPLYNPTETAGMPVGIQIVGKKWEEEKVLAMMRVADDALGKDGRFGPGNWDERLKAARS</sequence>
<accession>A0A8H5M6X8</accession>
<evidence type="ECO:0000256" key="1">
    <source>
        <dbReference type="ARBA" id="ARBA00001311"/>
    </source>
</evidence>
<dbReference type="PIRSF" id="PIRSF001221">
    <property type="entry name" value="Amidase_fungi"/>
    <property type="match status" value="1"/>
</dbReference>
<evidence type="ECO:0000259" key="7">
    <source>
        <dbReference type="Pfam" id="PF01425"/>
    </source>
</evidence>
<gene>
    <name evidence="8" type="ORF">D9615_003592</name>
</gene>
<evidence type="ECO:0000256" key="6">
    <source>
        <dbReference type="PIRSR" id="PIRSR001221-2"/>
    </source>
</evidence>
<dbReference type="Gene3D" id="3.90.1300.10">
    <property type="entry name" value="Amidase signature (AS) domain"/>
    <property type="match status" value="1"/>
</dbReference>
<evidence type="ECO:0000256" key="3">
    <source>
        <dbReference type="ARBA" id="ARBA00012922"/>
    </source>
</evidence>